<accession>A0ABW5N408</accession>
<evidence type="ECO:0000256" key="2">
    <source>
        <dbReference type="SAM" id="Phobius"/>
    </source>
</evidence>
<feature type="transmembrane region" description="Helical" evidence="2">
    <location>
        <begin position="6"/>
        <end position="23"/>
    </location>
</feature>
<evidence type="ECO:0000313" key="3">
    <source>
        <dbReference type="EMBL" id="MFD2590347.1"/>
    </source>
</evidence>
<evidence type="ECO:0000256" key="1">
    <source>
        <dbReference type="SAM" id="Coils"/>
    </source>
</evidence>
<dbReference type="EMBL" id="JBHULX010000004">
    <property type="protein sequence ID" value="MFD2590347.1"/>
    <property type="molecule type" value="Genomic_DNA"/>
</dbReference>
<sequence>MTHLYPIIFSILFSILCYFIKSIHSEIKQLLKELTEYTQELRTLISNIQIQIDKGIEADITEIKTDIKYLYKKSNTNAAAIARYTSDKRKNTSND</sequence>
<keyword evidence="4" id="KW-1185">Reference proteome</keyword>
<reference evidence="4" key="1">
    <citation type="journal article" date="2019" name="Int. J. Syst. Evol. Microbiol.">
        <title>The Global Catalogue of Microorganisms (GCM) 10K type strain sequencing project: providing services to taxonomists for standard genome sequencing and annotation.</title>
        <authorList>
            <consortium name="The Broad Institute Genomics Platform"/>
            <consortium name="The Broad Institute Genome Sequencing Center for Infectious Disease"/>
            <person name="Wu L."/>
            <person name="Ma J."/>
        </authorList>
    </citation>
    <scope>NUCLEOTIDE SEQUENCE [LARGE SCALE GENOMIC DNA]</scope>
    <source>
        <strain evidence="4">KCTC 42423</strain>
    </source>
</reference>
<keyword evidence="2" id="KW-1133">Transmembrane helix</keyword>
<comment type="caution">
    <text evidence="3">The sequence shown here is derived from an EMBL/GenBank/DDBJ whole genome shotgun (WGS) entry which is preliminary data.</text>
</comment>
<keyword evidence="1" id="KW-0175">Coiled coil</keyword>
<dbReference type="Proteomes" id="UP001597459">
    <property type="component" value="Unassembled WGS sequence"/>
</dbReference>
<keyword evidence="2" id="KW-0472">Membrane</keyword>
<name>A0ABW5N408_9FLAO</name>
<evidence type="ECO:0000313" key="4">
    <source>
        <dbReference type="Proteomes" id="UP001597459"/>
    </source>
</evidence>
<protein>
    <submittedName>
        <fullName evidence="3">Uncharacterized protein</fullName>
    </submittedName>
</protein>
<feature type="coiled-coil region" evidence="1">
    <location>
        <begin position="20"/>
        <end position="47"/>
    </location>
</feature>
<dbReference type="RefSeq" id="WP_378257682.1">
    <property type="nucleotide sequence ID" value="NZ_JBHSJV010000001.1"/>
</dbReference>
<proteinExistence type="predicted"/>
<organism evidence="3 4">
    <name type="scientific">Aquimarina hainanensis</name>
    <dbReference type="NCBI Taxonomy" id="1578017"/>
    <lineage>
        <taxon>Bacteria</taxon>
        <taxon>Pseudomonadati</taxon>
        <taxon>Bacteroidota</taxon>
        <taxon>Flavobacteriia</taxon>
        <taxon>Flavobacteriales</taxon>
        <taxon>Flavobacteriaceae</taxon>
        <taxon>Aquimarina</taxon>
    </lineage>
</organism>
<gene>
    <name evidence="3" type="ORF">ACFSTE_05850</name>
</gene>
<keyword evidence="2" id="KW-0812">Transmembrane</keyword>